<evidence type="ECO:0000313" key="2">
    <source>
        <dbReference type="EMBL" id="QSZ34165.1"/>
    </source>
</evidence>
<sequence length="345" mass="38542">PTVPRNNDTGWVLCSSDLRTDSFSYRKISLSKLSVEVNVRESKSSFDLTSCTRERAAENGLSDDENNFKKERFKIDCISVKANTEEENDVQTVEEAEDELDGEVNPDKWSRLGKLSVASHTLLEDGCNLDWALITIDNNLHRPQNTCSLDSASQLYDLGKRDTCEVALRSGDSGAWIVSETDEHVFGHVVASNEFGHGYVVPMCDMLKDIGNRLSPKLVDAASSPSAYNDDHDHDAGEIFYLSGSNSGHSTMNSRDAELSKSTAAPPRVQKTTTDLPFPRSLLAWNSDKEEDCLEKFMLRNETSWKRKILSYLKPARILKIMRSCKPIGTHTMSPRNVWKSAGQN</sequence>
<keyword evidence="3" id="KW-1185">Reference proteome</keyword>
<reference evidence="2" key="1">
    <citation type="submission" date="2020-10" db="EMBL/GenBank/DDBJ databases">
        <title>Genome Sequence of Monilinia vaccinii-corymbosi Sheds Light on Mummy Berry Disease Infection of Blueberry and Mating Type.</title>
        <authorList>
            <person name="Yow A.G."/>
            <person name="Zhang Y."/>
            <person name="Bansal K."/>
            <person name="Eacker S.M."/>
            <person name="Sullivan S."/>
            <person name="Liachko I."/>
            <person name="Cubeta M.A."/>
            <person name="Rollins J.A."/>
            <person name="Ashrafi H."/>
        </authorList>
    </citation>
    <scope>NUCLEOTIDE SEQUENCE</scope>
    <source>
        <strain evidence="2">RL-1</strain>
    </source>
</reference>
<feature type="region of interest" description="Disordered" evidence="1">
    <location>
        <begin position="251"/>
        <end position="273"/>
    </location>
</feature>
<accession>A0A8A3PGJ8</accession>
<protein>
    <submittedName>
        <fullName evidence="2">Uncharacterized protein</fullName>
    </submittedName>
</protein>
<name>A0A8A3PGJ8_9HELO</name>
<dbReference type="AlphaFoldDB" id="A0A8A3PGJ8"/>
<organism evidence="2 3">
    <name type="scientific">Monilinia vaccinii-corymbosi</name>
    <dbReference type="NCBI Taxonomy" id="61207"/>
    <lineage>
        <taxon>Eukaryota</taxon>
        <taxon>Fungi</taxon>
        <taxon>Dikarya</taxon>
        <taxon>Ascomycota</taxon>
        <taxon>Pezizomycotina</taxon>
        <taxon>Leotiomycetes</taxon>
        <taxon>Helotiales</taxon>
        <taxon>Sclerotiniaceae</taxon>
        <taxon>Monilinia</taxon>
    </lineage>
</organism>
<evidence type="ECO:0000256" key="1">
    <source>
        <dbReference type="SAM" id="MobiDB-lite"/>
    </source>
</evidence>
<feature type="non-terminal residue" evidence="2">
    <location>
        <position position="345"/>
    </location>
</feature>
<dbReference type="Proteomes" id="UP000672032">
    <property type="component" value="Chromosome 4"/>
</dbReference>
<dbReference type="EMBL" id="CP063408">
    <property type="protein sequence ID" value="QSZ34165.1"/>
    <property type="molecule type" value="Genomic_DNA"/>
</dbReference>
<dbReference type="OrthoDB" id="5865767at2759"/>
<evidence type="ECO:0000313" key="3">
    <source>
        <dbReference type="Proteomes" id="UP000672032"/>
    </source>
</evidence>
<gene>
    <name evidence="2" type="ORF">DSL72_005753</name>
</gene>
<proteinExistence type="predicted"/>